<evidence type="ECO:0000256" key="5">
    <source>
        <dbReference type="ARBA" id="ARBA00023049"/>
    </source>
</evidence>
<dbReference type="Gene3D" id="3.30.2010.10">
    <property type="entry name" value="Metalloproteases ('zincins'), catalytic domain"/>
    <property type="match status" value="1"/>
</dbReference>
<dbReference type="InterPro" id="IPR052173">
    <property type="entry name" value="Beta-lactam_resp_regulator"/>
</dbReference>
<reference evidence="9 10" key="1">
    <citation type="submission" date="2019-06" db="EMBL/GenBank/DDBJ databases">
        <title>Sequencing the genomes of 1000 actinobacteria strains.</title>
        <authorList>
            <person name="Klenk H.-P."/>
        </authorList>
    </citation>
    <scope>NUCLEOTIDE SEQUENCE [LARGE SCALE GENOMIC DNA]</scope>
    <source>
        <strain evidence="9 10">DSM 45301</strain>
    </source>
</reference>
<evidence type="ECO:0000256" key="4">
    <source>
        <dbReference type="ARBA" id="ARBA00022833"/>
    </source>
</evidence>
<keyword evidence="2" id="KW-0479">Metal-binding</keyword>
<dbReference type="PANTHER" id="PTHR34978:SF3">
    <property type="entry name" value="SLR0241 PROTEIN"/>
    <property type="match status" value="1"/>
</dbReference>
<keyword evidence="1 6" id="KW-0645">Protease</keyword>
<accession>A0A543DKK8</accession>
<dbReference type="Pfam" id="PF01435">
    <property type="entry name" value="Peptidase_M48"/>
    <property type="match status" value="1"/>
</dbReference>
<proteinExistence type="inferred from homology"/>
<feature type="transmembrane region" description="Helical" evidence="7">
    <location>
        <begin position="34"/>
        <end position="58"/>
    </location>
</feature>
<keyword evidence="7" id="KW-0472">Membrane</keyword>
<keyword evidence="5 6" id="KW-0482">Metalloprotease</keyword>
<evidence type="ECO:0000256" key="7">
    <source>
        <dbReference type="SAM" id="Phobius"/>
    </source>
</evidence>
<evidence type="ECO:0000313" key="9">
    <source>
        <dbReference type="EMBL" id="TQM09867.1"/>
    </source>
</evidence>
<keyword evidence="10" id="KW-1185">Reference proteome</keyword>
<dbReference type="RefSeq" id="WP_142058318.1">
    <property type="nucleotide sequence ID" value="NZ_VFPA01000003.1"/>
</dbReference>
<dbReference type="Proteomes" id="UP000315677">
    <property type="component" value="Unassembled WGS sequence"/>
</dbReference>
<comment type="caution">
    <text evidence="9">The sequence shown here is derived from an EMBL/GenBank/DDBJ whole genome shotgun (WGS) entry which is preliminary data.</text>
</comment>
<dbReference type="CDD" id="cd07326">
    <property type="entry name" value="M56_BlaR1_MecR1_like"/>
    <property type="match status" value="1"/>
</dbReference>
<evidence type="ECO:0000256" key="1">
    <source>
        <dbReference type="ARBA" id="ARBA00022670"/>
    </source>
</evidence>
<comment type="cofactor">
    <cofactor evidence="6">
        <name>Zn(2+)</name>
        <dbReference type="ChEBI" id="CHEBI:29105"/>
    </cofactor>
    <text evidence="6">Binds 1 zinc ion per subunit.</text>
</comment>
<evidence type="ECO:0000259" key="8">
    <source>
        <dbReference type="Pfam" id="PF01435"/>
    </source>
</evidence>
<keyword evidence="4 6" id="KW-0862">Zinc</keyword>
<dbReference type="PANTHER" id="PTHR34978">
    <property type="entry name" value="POSSIBLE SENSOR-TRANSDUCER PROTEIN BLAR"/>
    <property type="match status" value="1"/>
</dbReference>
<dbReference type="EMBL" id="VFPA01000003">
    <property type="protein sequence ID" value="TQM09867.1"/>
    <property type="molecule type" value="Genomic_DNA"/>
</dbReference>
<comment type="similarity">
    <text evidence="6">Belongs to the peptidase M48 family.</text>
</comment>
<evidence type="ECO:0000256" key="6">
    <source>
        <dbReference type="RuleBase" id="RU003983"/>
    </source>
</evidence>
<protein>
    <submittedName>
        <fullName evidence="9">Peptidase M48-like protein</fullName>
    </submittedName>
</protein>
<evidence type="ECO:0000256" key="3">
    <source>
        <dbReference type="ARBA" id="ARBA00022801"/>
    </source>
</evidence>
<keyword evidence="7" id="KW-1133">Transmembrane helix</keyword>
<dbReference type="GO" id="GO:0046872">
    <property type="term" value="F:metal ion binding"/>
    <property type="evidence" value="ECO:0007669"/>
    <property type="project" value="UniProtKB-KW"/>
</dbReference>
<dbReference type="GO" id="GO:0004222">
    <property type="term" value="F:metalloendopeptidase activity"/>
    <property type="evidence" value="ECO:0007669"/>
    <property type="project" value="InterPro"/>
</dbReference>
<feature type="domain" description="Peptidase M48" evidence="8">
    <location>
        <begin position="160"/>
        <end position="201"/>
    </location>
</feature>
<keyword evidence="3 6" id="KW-0378">Hydrolase</keyword>
<feature type="transmembrane region" description="Helical" evidence="7">
    <location>
        <begin position="288"/>
        <end position="311"/>
    </location>
</feature>
<dbReference type="GO" id="GO:0006508">
    <property type="term" value="P:proteolysis"/>
    <property type="evidence" value="ECO:0007669"/>
    <property type="project" value="UniProtKB-KW"/>
</dbReference>
<evidence type="ECO:0000256" key="2">
    <source>
        <dbReference type="ARBA" id="ARBA00022723"/>
    </source>
</evidence>
<organism evidence="9 10">
    <name type="scientific">Pseudonocardia kunmingensis</name>
    <dbReference type="NCBI Taxonomy" id="630975"/>
    <lineage>
        <taxon>Bacteria</taxon>
        <taxon>Bacillati</taxon>
        <taxon>Actinomycetota</taxon>
        <taxon>Actinomycetes</taxon>
        <taxon>Pseudonocardiales</taxon>
        <taxon>Pseudonocardiaceae</taxon>
        <taxon>Pseudonocardia</taxon>
    </lineage>
</organism>
<feature type="transmembrane region" description="Helical" evidence="7">
    <location>
        <begin position="90"/>
        <end position="115"/>
    </location>
</feature>
<evidence type="ECO:0000313" key="10">
    <source>
        <dbReference type="Proteomes" id="UP000315677"/>
    </source>
</evidence>
<keyword evidence="7" id="KW-0812">Transmembrane</keyword>
<dbReference type="AlphaFoldDB" id="A0A543DKK8"/>
<sequence>MTLAILLVLYSLTVAVLAPPVLDRITREGTAPRLAITAWAGATGGVLLAWVLAAALIGRSVLLTDRDMHDVLIDCFDTIGRMAMGSHGAVLQMALLVLATLSVAAVAVLIGRLAVALGRARMRTHQHCRTARLVADRGSGPEGSVVLDTAERTVYCVAGRPPTIVITRGALEALDDAQLAAVLAHERAHLSGRHHLLIASSRAVATVLPHLRVFPAGAAAIGRLIEMRADDVAVRRHPGSTLVSALLTLSGVEPVPGAALGASSVGLIDRVERLLAPPDPRLATPVRFALMASALVLLVGPVAVAGLVTLLPHLCPFPLF</sequence>
<name>A0A543DKK8_9PSEU</name>
<feature type="transmembrane region" description="Helical" evidence="7">
    <location>
        <begin position="6"/>
        <end position="22"/>
    </location>
</feature>
<dbReference type="OrthoDB" id="9785340at2"/>
<dbReference type="InterPro" id="IPR001915">
    <property type="entry name" value="Peptidase_M48"/>
</dbReference>
<gene>
    <name evidence="9" type="ORF">FB558_5641</name>
</gene>